<evidence type="ECO:0000313" key="4">
    <source>
        <dbReference type="EMBL" id="QDU68577.1"/>
    </source>
</evidence>
<dbReference type="RefSeq" id="WP_145067702.1">
    <property type="nucleotide sequence ID" value="NZ_CP036287.1"/>
</dbReference>
<dbReference type="Pfam" id="PF00005">
    <property type="entry name" value="ABC_tran"/>
    <property type="match status" value="1"/>
</dbReference>
<dbReference type="GO" id="GO:0016887">
    <property type="term" value="F:ATP hydrolysis activity"/>
    <property type="evidence" value="ECO:0007669"/>
    <property type="project" value="InterPro"/>
</dbReference>
<dbReference type="InterPro" id="IPR027417">
    <property type="entry name" value="P-loop_NTPase"/>
</dbReference>
<protein>
    <submittedName>
        <fullName evidence="4">Glutamine transport ATP-binding protein GlnQ</fullName>
    </submittedName>
</protein>
<evidence type="ECO:0000313" key="5">
    <source>
        <dbReference type="Proteomes" id="UP000316921"/>
    </source>
</evidence>
<dbReference type="PROSITE" id="PS00211">
    <property type="entry name" value="ABC_TRANSPORTER_1"/>
    <property type="match status" value="1"/>
</dbReference>
<dbReference type="SMART" id="SM00382">
    <property type="entry name" value="AAA"/>
    <property type="match status" value="1"/>
</dbReference>
<dbReference type="Proteomes" id="UP000316921">
    <property type="component" value="Chromosome"/>
</dbReference>
<dbReference type="AlphaFoldDB" id="A0A518BNN8"/>
<dbReference type="InterPro" id="IPR015854">
    <property type="entry name" value="ABC_transpr_LolD-like"/>
</dbReference>
<name>A0A518BNN8_9BACT</name>
<dbReference type="InterPro" id="IPR017871">
    <property type="entry name" value="ABC_transporter-like_CS"/>
</dbReference>
<dbReference type="SUPFAM" id="SSF52540">
    <property type="entry name" value="P-loop containing nucleoside triphosphate hydrolases"/>
    <property type="match status" value="1"/>
</dbReference>
<evidence type="ECO:0000256" key="2">
    <source>
        <dbReference type="ARBA" id="ARBA00022840"/>
    </source>
</evidence>
<organism evidence="4 5">
    <name type="scientific">Engelhardtia mirabilis</name>
    <dbReference type="NCBI Taxonomy" id="2528011"/>
    <lineage>
        <taxon>Bacteria</taxon>
        <taxon>Pseudomonadati</taxon>
        <taxon>Planctomycetota</taxon>
        <taxon>Planctomycetia</taxon>
        <taxon>Planctomycetia incertae sedis</taxon>
        <taxon>Engelhardtia</taxon>
    </lineage>
</organism>
<dbReference type="GO" id="GO:0005524">
    <property type="term" value="F:ATP binding"/>
    <property type="evidence" value="ECO:0007669"/>
    <property type="project" value="UniProtKB-KW"/>
</dbReference>
<dbReference type="PANTHER" id="PTHR24220">
    <property type="entry name" value="IMPORT ATP-BINDING PROTEIN"/>
    <property type="match status" value="1"/>
</dbReference>
<dbReference type="GO" id="GO:0022857">
    <property type="term" value="F:transmembrane transporter activity"/>
    <property type="evidence" value="ECO:0007669"/>
    <property type="project" value="TreeGrafter"/>
</dbReference>
<evidence type="ECO:0000256" key="1">
    <source>
        <dbReference type="ARBA" id="ARBA00022741"/>
    </source>
</evidence>
<dbReference type="GO" id="GO:0005886">
    <property type="term" value="C:plasma membrane"/>
    <property type="evidence" value="ECO:0007669"/>
    <property type="project" value="TreeGrafter"/>
</dbReference>
<keyword evidence="2 4" id="KW-0067">ATP-binding</keyword>
<proteinExistence type="predicted"/>
<dbReference type="InterPro" id="IPR003439">
    <property type="entry name" value="ABC_transporter-like_ATP-bd"/>
</dbReference>
<dbReference type="EMBL" id="CP036287">
    <property type="protein sequence ID" value="QDU68577.1"/>
    <property type="molecule type" value="Genomic_DNA"/>
</dbReference>
<dbReference type="PROSITE" id="PS50893">
    <property type="entry name" value="ABC_TRANSPORTER_2"/>
    <property type="match status" value="1"/>
</dbReference>
<dbReference type="InterPro" id="IPR003593">
    <property type="entry name" value="AAA+_ATPase"/>
</dbReference>
<sequence length="257" mass="27750">MNLGTRFELAGVGLELGGNPVLEGLDLVVEPGECVALVGPSGAGKTSLLQILSTGHAPTRGRVTIDGIDPATASAEVLRELRSNVGSVHQHHALVPELRALQNVLVGRFGRQGTLAGLRSLYLPRRRELREVHAVLDRVGIGELLYRPTTQLSGGERQRVAIARALYQAPRALLADEPVASVDPARARDTIALLVELARERGMTLLVSLHDLRLALDHFPRLIGLRNGRVEFDLATDEVGPSRFDDLYRLPRTAGGT</sequence>
<evidence type="ECO:0000259" key="3">
    <source>
        <dbReference type="PROSITE" id="PS50893"/>
    </source>
</evidence>
<dbReference type="Gene3D" id="3.40.50.300">
    <property type="entry name" value="P-loop containing nucleotide triphosphate hydrolases"/>
    <property type="match status" value="1"/>
</dbReference>
<feature type="domain" description="ABC transporter" evidence="3">
    <location>
        <begin position="7"/>
        <end position="252"/>
    </location>
</feature>
<keyword evidence="5" id="KW-1185">Reference proteome</keyword>
<reference evidence="4 5" key="1">
    <citation type="submission" date="2019-02" db="EMBL/GenBank/DDBJ databases">
        <title>Deep-cultivation of Planctomycetes and their phenomic and genomic characterization uncovers novel biology.</title>
        <authorList>
            <person name="Wiegand S."/>
            <person name="Jogler M."/>
            <person name="Boedeker C."/>
            <person name="Pinto D."/>
            <person name="Vollmers J."/>
            <person name="Rivas-Marin E."/>
            <person name="Kohn T."/>
            <person name="Peeters S.H."/>
            <person name="Heuer A."/>
            <person name="Rast P."/>
            <person name="Oberbeckmann S."/>
            <person name="Bunk B."/>
            <person name="Jeske O."/>
            <person name="Meyerdierks A."/>
            <person name="Storesund J.E."/>
            <person name="Kallscheuer N."/>
            <person name="Luecker S."/>
            <person name="Lage O.M."/>
            <person name="Pohl T."/>
            <person name="Merkel B.J."/>
            <person name="Hornburger P."/>
            <person name="Mueller R.-W."/>
            <person name="Bruemmer F."/>
            <person name="Labrenz M."/>
            <person name="Spormann A.M."/>
            <person name="Op den Camp H."/>
            <person name="Overmann J."/>
            <person name="Amann R."/>
            <person name="Jetten M.S.M."/>
            <person name="Mascher T."/>
            <person name="Medema M.H."/>
            <person name="Devos D.P."/>
            <person name="Kaster A.-K."/>
            <person name="Ovreas L."/>
            <person name="Rohde M."/>
            <person name="Galperin M.Y."/>
            <person name="Jogler C."/>
        </authorList>
    </citation>
    <scope>NUCLEOTIDE SEQUENCE [LARGE SCALE GENOMIC DNA]</scope>
    <source>
        <strain evidence="4 5">Pla133</strain>
    </source>
</reference>
<accession>A0A518BNN8</accession>
<gene>
    <name evidence="4" type="primary">glnQ</name>
    <name evidence="4" type="ORF">Pla133_36760</name>
</gene>
<keyword evidence="1" id="KW-0547">Nucleotide-binding</keyword>
<dbReference type="KEGG" id="pbap:Pla133_36760"/>